<dbReference type="PANTHER" id="PTHR43155:SF2">
    <property type="entry name" value="CYCLIC DI-GMP PHOSPHODIESTERASE PA4108"/>
    <property type="match status" value="1"/>
</dbReference>
<dbReference type="CDD" id="cd00077">
    <property type="entry name" value="HDc"/>
    <property type="match status" value="1"/>
</dbReference>
<name>A0ABV9JSA8_9GAMM</name>
<dbReference type="SUPFAM" id="SSF109604">
    <property type="entry name" value="HD-domain/PDEase-like"/>
    <property type="match status" value="1"/>
</dbReference>
<evidence type="ECO:0000256" key="1">
    <source>
        <dbReference type="SAM" id="MobiDB-lite"/>
    </source>
</evidence>
<dbReference type="Proteomes" id="UP001595962">
    <property type="component" value="Unassembled WGS sequence"/>
</dbReference>
<dbReference type="Pfam" id="PF11871">
    <property type="entry name" value="DUF3391"/>
    <property type="match status" value="1"/>
</dbReference>
<sequence>MNQANQFLTIAINDLVPGMYVVAVLKQKGRVEIKTEGWVRTEAIIQQLKQKGVLELLIDPSKSLQQPSENQPAPFEAVQPAGPGSKKNRVIPYSEELGQAQVLYQQAKGLQKKAFADIQAGRPLMLQPFQDCANGMIESVFRNQDALLCMSRIREKDAYLLEHSVNVSILMTIFAKQMGFEQELIQQLATGALLHDMGKIKVPDHILNKPGRLDPDELQEMRNHVLYSFELLEAVPGLSPVSIDVAAVHHERLDGKGYPLGLKDQQISVYGRMIAIVDTYDAITATRCYKEGQSGITALKIMKKESHSYDQELLSQFIQAIGIHPVGTLVKLKSQKLAIVLRANKTDPLRPVVKVFYHTKFRHYLEVQELDLAQAKVDDEIEAAVMPEDFGIDLMRFFRQSVLQ</sequence>
<dbReference type="InterPro" id="IPR006675">
    <property type="entry name" value="HDIG_dom"/>
</dbReference>
<dbReference type="PANTHER" id="PTHR43155">
    <property type="entry name" value="CYCLIC DI-GMP PHOSPHODIESTERASE PA4108-RELATED"/>
    <property type="match status" value="1"/>
</dbReference>
<keyword evidence="4" id="KW-1185">Reference proteome</keyword>
<accession>A0ABV9JSA8</accession>
<proteinExistence type="predicted"/>
<dbReference type="PROSITE" id="PS51832">
    <property type="entry name" value="HD_GYP"/>
    <property type="match status" value="1"/>
</dbReference>
<dbReference type="InterPro" id="IPR037522">
    <property type="entry name" value="HD_GYP_dom"/>
</dbReference>
<dbReference type="SMART" id="SM00471">
    <property type="entry name" value="HDc"/>
    <property type="match status" value="1"/>
</dbReference>
<evidence type="ECO:0000313" key="3">
    <source>
        <dbReference type="EMBL" id="MFC4657080.1"/>
    </source>
</evidence>
<dbReference type="InterPro" id="IPR021812">
    <property type="entry name" value="DUF3391"/>
</dbReference>
<reference evidence="4" key="1">
    <citation type="journal article" date="2019" name="Int. J. Syst. Evol. Microbiol.">
        <title>The Global Catalogue of Microorganisms (GCM) 10K type strain sequencing project: providing services to taxonomists for standard genome sequencing and annotation.</title>
        <authorList>
            <consortium name="The Broad Institute Genomics Platform"/>
            <consortium name="The Broad Institute Genome Sequencing Center for Infectious Disease"/>
            <person name="Wu L."/>
            <person name="Ma J."/>
        </authorList>
    </citation>
    <scope>NUCLEOTIDE SEQUENCE [LARGE SCALE GENOMIC DNA]</scope>
    <source>
        <strain evidence="4">DT28</strain>
    </source>
</reference>
<dbReference type="NCBIfam" id="TIGR00277">
    <property type="entry name" value="HDIG"/>
    <property type="match status" value="1"/>
</dbReference>
<organism evidence="3 4">
    <name type="scientific">Rheinheimera marina</name>
    <dbReference type="NCBI Taxonomy" id="1774958"/>
    <lineage>
        <taxon>Bacteria</taxon>
        <taxon>Pseudomonadati</taxon>
        <taxon>Pseudomonadota</taxon>
        <taxon>Gammaproteobacteria</taxon>
        <taxon>Chromatiales</taxon>
        <taxon>Chromatiaceae</taxon>
        <taxon>Rheinheimera</taxon>
    </lineage>
</organism>
<dbReference type="Gene3D" id="1.10.3210.10">
    <property type="entry name" value="Hypothetical protein af1432"/>
    <property type="match status" value="1"/>
</dbReference>
<dbReference type="RefSeq" id="WP_377336748.1">
    <property type="nucleotide sequence ID" value="NZ_JBHSGB010000021.1"/>
</dbReference>
<comment type="caution">
    <text evidence="3">The sequence shown here is derived from an EMBL/GenBank/DDBJ whole genome shotgun (WGS) entry which is preliminary data.</text>
</comment>
<feature type="domain" description="HD-GYP" evidence="2">
    <location>
        <begin position="138"/>
        <end position="334"/>
    </location>
</feature>
<dbReference type="EMBL" id="JBHSGB010000021">
    <property type="protein sequence ID" value="MFC4657080.1"/>
    <property type="molecule type" value="Genomic_DNA"/>
</dbReference>
<dbReference type="InterPro" id="IPR003607">
    <property type="entry name" value="HD/PDEase_dom"/>
</dbReference>
<dbReference type="Pfam" id="PF13487">
    <property type="entry name" value="HD_5"/>
    <property type="match status" value="1"/>
</dbReference>
<feature type="region of interest" description="Disordered" evidence="1">
    <location>
        <begin position="64"/>
        <end position="84"/>
    </location>
</feature>
<evidence type="ECO:0000259" key="2">
    <source>
        <dbReference type="PROSITE" id="PS51832"/>
    </source>
</evidence>
<gene>
    <name evidence="3" type="ORF">ACFO3I_18885</name>
</gene>
<protein>
    <submittedName>
        <fullName evidence="3">HD-GYP domain-containing protein</fullName>
    </submittedName>
</protein>
<evidence type="ECO:0000313" key="4">
    <source>
        <dbReference type="Proteomes" id="UP001595962"/>
    </source>
</evidence>